<dbReference type="InterPro" id="IPR000164">
    <property type="entry name" value="Histone_H3/CENP-A"/>
</dbReference>
<comment type="caution">
    <text evidence="3">The sequence shown here is derived from an EMBL/GenBank/DDBJ whole genome shotgun (WGS) entry which is preliminary data.</text>
</comment>
<comment type="similarity">
    <text evidence="1">Belongs to the histone H3 family.</text>
</comment>
<dbReference type="PRINTS" id="PR00622">
    <property type="entry name" value="HISTONEH3"/>
</dbReference>
<dbReference type="InterPro" id="IPR009072">
    <property type="entry name" value="Histone-fold"/>
</dbReference>
<dbReference type="GO" id="GO:0046982">
    <property type="term" value="F:protein heterodimerization activity"/>
    <property type="evidence" value="ECO:0007669"/>
    <property type="project" value="InterPro"/>
</dbReference>
<dbReference type="AlphaFoldDB" id="A0AAE1SPR1"/>
<protein>
    <submittedName>
        <fullName evidence="3">Uncharacterized protein</fullName>
    </submittedName>
</protein>
<dbReference type="EMBL" id="JAVYJV010000004">
    <property type="protein sequence ID" value="KAK4373142.1"/>
    <property type="molecule type" value="Genomic_DNA"/>
</dbReference>
<dbReference type="Proteomes" id="UP001291623">
    <property type="component" value="Unassembled WGS sequence"/>
</dbReference>
<keyword evidence="4" id="KW-1185">Reference proteome</keyword>
<keyword evidence="2" id="KW-0007">Acetylation</keyword>
<evidence type="ECO:0000256" key="2">
    <source>
        <dbReference type="ARBA" id="ARBA00022990"/>
    </source>
</evidence>
<name>A0AAE1SPR1_9SOLA</name>
<evidence type="ECO:0000313" key="4">
    <source>
        <dbReference type="Proteomes" id="UP001291623"/>
    </source>
</evidence>
<gene>
    <name evidence="3" type="ORF">RND71_008526</name>
</gene>
<accession>A0AAE1SPR1</accession>
<dbReference type="GO" id="GO:0000786">
    <property type="term" value="C:nucleosome"/>
    <property type="evidence" value="ECO:0007669"/>
    <property type="project" value="InterPro"/>
</dbReference>
<reference evidence="3" key="1">
    <citation type="submission" date="2023-12" db="EMBL/GenBank/DDBJ databases">
        <title>Genome assembly of Anisodus tanguticus.</title>
        <authorList>
            <person name="Wang Y.-J."/>
        </authorList>
    </citation>
    <scope>NUCLEOTIDE SEQUENCE</scope>
    <source>
        <strain evidence="3">KB-2021</strain>
        <tissue evidence="3">Leaf</tissue>
    </source>
</reference>
<evidence type="ECO:0000256" key="1">
    <source>
        <dbReference type="ARBA" id="ARBA00010343"/>
    </source>
</evidence>
<evidence type="ECO:0000313" key="3">
    <source>
        <dbReference type="EMBL" id="KAK4373142.1"/>
    </source>
</evidence>
<dbReference type="Gene3D" id="1.10.20.10">
    <property type="entry name" value="Histone, subunit A"/>
    <property type="match status" value="1"/>
</dbReference>
<proteinExistence type="inferred from homology"/>
<organism evidence="3 4">
    <name type="scientific">Anisodus tanguticus</name>
    <dbReference type="NCBI Taxonomy" id="243964"/>
    <lineage>
        <taxon>Eukaryota</taxon>
        <taxon>Viridiplantae</taxon>
        <taxon>Streptophyta</taxon>
        <taxon>Embryophyta</taxon>
        <taxon>Tracheophyta</taxon>
        <taxon>Spermatophyta</taxon>
        <taxon>Magnoliopsida</taxon>
        <taxon>eudicotyledons</taxon>
        <taxon>Gunneridae</taxon>
        <taxon>Pentapetalae</taxon>
        <taxon>asterids</taxon>
        <taxon>lamiids</taxon>
        <taxon>Solanales</taxon>
        <taxon>Solanaceae</taxon>
        <taxon>Solanoideae</taxon>
        <taxon>Hyoscyameae</taxon>
        <taxon>Anisodus</taxon>
    </lineage>
</organism>
<sequence length="76" mass="8699">MDRTKKIHCRSFEGKVPIKKLTINEARKSVPITEGVKEPHRCRPGIVTLLEICKYQKNINGYGLLNNCNDLSGRFK</sequence>
<dbReference type="GO" id="GO:0030527">
    <property type="term" value="F:structural constituent of chromatin"/>
    <property type="evidence" value="ECO:0007669"/>
    <property type="project" value="InterPro"/>
</dbReference>
<dbReference type="GO" id="GO:0003677">
    <property type="term" value="F:DNA binding"/>
    <property type="evidence" value="ECO:0007669"/>
    <property type="project" value="InterPro"/>
</dbReference>